<organism evidence="1 2">
    <name type="scientific">Pyronema omphalodes (strain CBS 100304)</name>
    <name type="common">Pyronema confluens</name>
    <dbReference type="NCBI Taxonomy" id="1076935"/>
    <lineage>
        <taxon>Eukaryota</taxon>
        <taxon>Fungi</taxon>
        <taxon>Dikarya</taxon>
        <taxon>Ascomycota</taxon>
        <taxon>Pezizomycotina</taxon>
        <taxon>Pezizomycetes</taxon>
        <taxon>Pezizales</taxon>
        <taxon>Pyronemataceae</taxon>
        <taxon>Pyronema</taxon>
    </lineage>
</organism>
<evidence type="ECO:0000313" key="1">
    <source>
        <dbReference type="EMBL" id="CCX34909.1"/>
    </source>
</evidence>
<dbReference type="Proteomes" id="UP000018144">
    <property type="component" value="Unassembled WGS sequence"/>
</dbReference>
<evidence type="ECO:0000313" key="2">
    <source>
        <dbReference type="Proteomes" id="UP000018144"/>
    </source>
</evidence>
<reference evidence="1 2" key="1">
    <citation type="journal article" date="2013" name="PLoS Genet.">
        <title>The genome and development-dependent transcriptomes of Pyronema confluens: a window into fungal evolution.</title>
        <authorList>
            <person name="Traeger S."/>
            <person name="Altegoer F."/>
            <person name="Freitag M."/>
            <person name="Gabaldon T."/>
            <person name="Kempken F."/>
            <person name="Kumar A."/>
            <person name="Marcet-Houben M."/>
            <person name="Poggeler S."/>
            <person name="Stajich J.E."/>
            <person name="Nowrousian M."/>
        </authorList>
    </citation>
    <scope>NUCLEOTIDE SEQUENCE [LARGE SCALE GENOMIC DNA]</scope>
    <source>
        <strain evidence="2">CBS 100304</strain>
        <tissue evidence="1">Vegetative mycelium</tissue>
    </source>
</reference>
<dbReference type="EMBL" id="HF936663">
    <property type="protein sequence ID" value="CCX34909.1"/>
    <property type="molecule type" value="Genomic_DNA"/>
</dbReference>
<accession>U4LT75</accession>
<dbReference type="OrthoDB" id="5413829at2759"/>
<gene>
    <name evidence="1" type="ORF">PCON_04585</name>
</gene>
<dbReference type="AlphaFoldDB" id="U4LT75"/>
<proteinExistence type="predicted"/>
<dbReference type="Gene3D" id="6.10.250.2790">
    <property type="match status" value="1"/>
</dbReference>
<dbReference type="STRING" id="1076935.U4LT75"/>
<sequence>MAATSTNPHLTDPLLAPFLIPTFTPTSYLNSILPPLLPPSIPTTSHPPTQAQSQHPLATSLSASALPLSDLSSSTTTLLSTLSHQLTRLLTTLSSLTDDLLRLSPRLSYSIDLLRSDVLSLAEELNGPIAATVAGSGHRPEGLERLEISGGGFWGAMDWSLDVPEGSQSLQSSQTLSSKDKGKKDVVGEVVYLLAAGDVKGAREKVEGLRLLASVFEGTVEGPARVAVVERLDERVRMEEEKGMPRKLGREVKRETAGEAGGFNGLIESLKGLRGI</sequence>
<protein>
    <submittedName>
        <fullName evidence="1">Uncharacterized protein</fullName>
    </submittedName>
</protein>
<name>U4LT75_PYROM</name>
<dbReference type="eggNOG" id="ENOG502SKZD">
    <property type="taxonomic scope" value="Eukaryota"/>
</dbReference>
<keyword evidence="2" id="KW-1185">Reference proteome</keyword>